<keyword evidence="2 3" id="KW-0143">Chaperone</keyword>
<dbReference type="InterPro" id="IPR011032">
    <property type="entry name" value="GroES-like_sf"/>
</dbReference>
<dbReference type="PANTHER" id="PTHR10772">
    <property type="entry name" value="10 KDA HEAT SHOCK PROTEIN"/>
    <property type="match status" value="1"/>
</dbReference>
<dbReference type="Proteomes" id="UP000176609">
    <property type="component" value="Unassembled WGS sequence"/>
</dbReference>
<dbReference type="GO" id="GO:0046872">
    <property type="term" value="F:metal ion binding"/>
    <property type="evidence" value="ECO:0007669"/>
    <property type="project" value="TreeGrafter"/>
</dbReference>
<evidence type="ECO:0000256" key="3">
    <source>
        <dbReference type="HAMAP-Rule" id="MF_00580"/>
    </source>
</evidence>
<accession>A0A1F6ANF2</accession>
<evidence type="ECO:0000256" key="2">
    <source>
        <dbReference type="ARBA" id="ARBA00023186"/>
    </source>
</evidence>
<dbReference type="NCBIfam" id="NF001531">
    <property type="entry name" value="PRK00364.2-2"/>
    <property type="match status" value="1"/>
</dbReference>
<gene>
    <name evidence="3" type="primary">groES</name>
    <name evidence="3" type="synonym">groS</name>
    <name evidence="5" type="ORF">A2960_04435</name>
</gene>
<comment type="subcellular location">
    <subcellularLocation>
        <location evidence="3">Cytoplasm</location>
    </subcellularLocation>
</comment>
<dbReference type="NCBIfam" id="NF001533">
    <property type="entry name" value="PRK00364.2-4"/>
    <property type="match status" value="1"/>
</dbReference>
<dbReference type="GO" id="GO:0051087">
    <property type="term" value="F:protein-folding chaperone binding"/>
    <property type="evidence" value="ECO:0007669"/>
    <property type="project" value="TreeGrafter"/>
</dbReference>
<dbReference type="GO" id="GO:0044183">
    <property type="term" value="F:protein folding chaperone"/>
    <property type="evidence" value="ECO:0007669"/>
    <property type="project" value="InterPro"/>
</dbReference>
<dbReference type="GO" id="GO:0005737">
    <property type="term" value="C:cytoplasm"/>
    <property type="evidence" value="ECO:0007669"/>
    <property type="project" value="UniProtKB-SubCell"/>
</dbReference>
<dbReference type="Gene3D" id="2.30.33.40">
    <property type="entry name" value="GroES chaperonin"/>
    <property type="match status" value="1"/>
</dbReference>
<dbReference type="FunFam" id="2.30.33.40:FF:000001">
    <property type="entry name" value="10 kDa chaperonin"/>
    <property type="match status" value="1"/>
</dbReference>
<dbReference type="CDD" id="cd00320">
    <property type="entry name" value="cpn10"/>
    <property type="match status" value="1"/>
</dbReference>
<comment type="similarity">
    <text evidence="1 3 4">Belongs to the GroES chaperonin family.</text>
</comment>
<comment type="function">
    <text evidence="3 4">Together with the chaperonin GroEL, plays an essential role in assisting protein folding. The GroEL-GroES system forms a nano-cage that allows encapsulation of the non-native substrate proteins and provides a physical environment optimized to promote and accelerate protein folding. GroES binds to the apical surface of the GroEL ring, thereby capping the opening of the GroEL channel.</text>
</comment>
<evidence type="ECO:0000313" key="5">
    <source>
        <dbReference type="EMBL" id="OGG26198.1"/>
    </source>
</evidence>
<dbReference type="AlphaFoldDB" id="A0A1F6ANF2"/>
<evidence type="ECO:0000256" key="1">
    <source>
        <dbReference type="ARBA" id="ARBA00006975"/>
    </source>
</evidence>
<protein>
    <recommendedName>
        <fullName evidence="3">Co-chaperonin GroES</fullName>
    </recommendedName>
    <alternativeName>
        <fullName evidence="3">10 kDa chaperonin</fullName>
    </alternativeName>
    <alternativeName>
        <fullName evidence="3">Chaperonin-10</fullName>
        <shortName evidence="3">Cpn10</shortName>
    </alternativeName>
</protein>
<comment type="subunit">
    <text evidence="3">Heptamer of 7 subunits arranged in a ring. Interacts with the chaperonin GroEL.</text>
</comment>
<dbReference type="EMBL" id="MFJR01000012">
    <property type="protein sequence ID" value="OGG26198.1"/>
    <property type="molecule type" value="Genomic_DNA"/>
</dbReference>
<name>A0A1F6ANF2_9BACT</name>
<dbReference type="Pfam" id="PF00166">
    <property type="entry name" value="Cpn10"/>
    <property type="match status" value="1"/>
</dbReference>
<dbReference type="InterPro" id="IPR037124">
    <property type="entry name" value="Chaperonin_GroES_sf"/>
</dbReference>
<keyword evidence="3" id="KW-0963">Cytoplasm</keyword>
<evidence type="ECO:0000256" key="4">
    <source>
        <dbReference type="RuleBase" id="RU000535"/>
    </source>
</evidence>
<dbReference type="PRINTS" id="PR00297">
    <property type="entry name" value="CHAPERONIN10"/>
</dbReference>
<dbReference type="InterPro" id="IPR020818">
    <property type="entry name" value="Chaperonin_GroES"/>
</dbReference>
<comment type="caution">
    <text evidence="5">The sequence shown here is derived from an EMBL/GenBank/DDBJ whole genome shotgun (WGS) entry which is preliminary data.</text>
</comment>
<dbReference type="PANTHER" id="PTHR10772:SF58">
    <property type="entry name" value="CO-CHAPERONIN GROES"/>
    <property type="match status" value="1"/>
</dbReference>
<dbReference type="GO" id="GO:0051082">
    <property type="term" value="F:unfolded protein binding"/>
    <property type="evidence" value="ECO:0007669"/>
    <property type="project" value="TreeGrafter"/>
</dbReference>
<evidence type="ECO:0000313" key="6">
    <source>
        <dbReference type="Proteomes" id="UP000176609"/>
    </source>
</evidence>
<reference evidence="5 6" key="1">
    <citation type="journal article" date="2016" name="Nat. Commun.">
        <title>Thousands of microbial genomes shed light on interconnected biogeochemical processes in an aquifer system.</title>
        <authorList>
            <person name="Anantharaman K."/>
            <person name="Brown C.T."/>
            <person name="Hug L.A."/>
            <person name="Sharon I."/>
            <person name="Castelle C.J."/>
            <person name="Probst A.J."/>
            <person name="Thomas B.C."/>
            <person name="Singh A."/>
            <person name="Wilkins M.J."/>
            <person name="Karaoz U."/>
            <person name="Brodie E.L."/>
            <person name="Williams K.H."/>
            <person name="Hubbard S.S."/>
            <person name="Banfield J.F."/>
        </authorList>
    </citation>
    <scope>NUCLEOTIDE SEQUENCE [LARGE SCALE GENOMIC DNA]</scope>
</reference>
<dbReference type="SUPFAM" id="SSF50129">
    <property type="entry name" value="GroES-like"/>
    <property type="match status" value="1"/>
</dbReference>
<sequence length="100" mass="10926">MIIKANSIKPLFDYVLVKPLEAESKTASGILLPETAKEKPQMGQVMAAGPGGVTDDGKKTPMLVKVGQKVMYKKWGGNEVKVNSEEWLLVEQKDILAVIE</sequence>
<dbReference type="SMART" id="SM00883">
    <property type="entry name" value="Cpn10"/>
    <property type="match status" value="1"/>
</dbReference>
<organism evidence="5 6">
    <name type="scientific">Candidatus Gottesmanbacteria bacterium RIFCSPLOWO2_01_FULL_39_12b</name>
    <dbReference type="NCBI Taxonomy" id="1798388"/>
    <lineage>
        <taxon>Bacteria</taxon>
        <taxon>Candidatus Gottesmaniibacteriota</taxon>
    </lineage>
</organism>
<proteinExistence type="inferred from homology"/>
<dbReference type="GO" id="GO:0005524">
    <property type="term" value="F:ATP binding"/>
    <property type="evidence" value="ECO:0007669"/>
    <property type="project" value="InterPro"/>
</dbReference>
<dbReference type="HAMAP" id="MF_00580">
    <property type="entry name" value="CH10"/>
    <property type="match status" value="1"/>
</dbReference>